<accession>A0A1F7WS59</accession>
<dbReference type="Proteomes" id="UP000178735">
    <property type="component" value="Unassembled WGS sequence"/>
</dbReference>
<organism evidence="1 2">
    <name type="scientific">Candidatus Wallbacteria bacterium GWC2_49_35</name>
    <dbReference type="NCBI Taxonomy" id="1817813"/>
    <lineage>
        <taxon>Bacteria</taxon>
        <taxon>Candidatus Walliibacteriota</taxon>
    </lineage>
</organism>
<sequence>MIAIKNGKKVEDICEIVGVSRETLRTWRKSFESEGANELKLKKRQGRPPKLYEKLGFTR</sequence>
<dbReference type="EMBL" id="MGFH01000108">
    <property type="protein sequence ID" value="OGM05602.1"/>
    <property type="molecule type" value="Genomic_DNA"/>
</dbReference>
<evidence type="ECO:0000313" key="1">
    <source>
        <dbReference type="EMBL" id="OGM05602.1"/>
    </source>
</evidence>
<name>A0A1F7WS59_9BACT</name>
<dbReference type="Pfam" id="PF13551">
    <property type="entry name" value="HTH_29"/>
    <property type="match status" value="1"/>
</dbReference>
<dbReference type="SUPFAM" id="SSF46689">
    <property type="entry name" value="Homeodomain-like"/>
    <property type="match status" value="1"/>
</dbReference>
<dbReference type="AlphaFoldDB" id="A0A1F7WS59"/>
<gene>
    <name evidence="1" type="ORF">A2008_01620</name>
</gene>
<evidence type="ECO:0008006" key="3">
    <source>
        <dbReference type="Google" id="ProtNLM"/>
    </source>
</evidence>
<dbReference type="Gene3D" id="1.10.10.60">
    <property type="entry name" value="Homeodomain-like"/>
    <property type="match status" value="1"/>
</dbReference>
<reference evidence="1 2" key="1">
    <citation type="journal article" date="2016" name="Nat. Commun.">
        <title>Thousands of microbial genomes shed light on interconnected biogeochemical processes in an aquifer system.</title>
        <authorList>
            <person name="Anantharaman K."/>
            <person name="Brown C.T."/>
            <person name="Hug L.A."/>
            <person name="Sharon I."/>
            <person name="Castelle C.J."/>
            <person name="Probst A.J."/>
            <person name="Thomas B.C."/>
            <person name="Singh A."/>
            <person name="Wilkins M.J."/>
            <person name="Karaoz U."/>
            <person name="Brodie E.L."/>
            <person name="Williams K.H."/>
            <person name="Hubbard S.S."/>
            <person name="Banfield J.F."/>
        </authorList>
    </citation>
    <scope>NUCLEOTIDE SEQUENCE [LARGE SCALE GENOMIC DNA]</scope>
</reference>
<evidence type="ECO:0000313" key="2">
    <source>
        <dbReference type="Proteomes" id="UP000178735"/>
    </source>
</evidence>
<dbReference type="InterPro" id="IPR009057">
    <property type="entry name" value="Homeodomain-like_sf"/>
</dbReference>
<protein>
    <recommendedName>
        <fullName evidence="3">Transposase</fullName>
    </recommendedName>
</protein>
<comment type="caution">
    <text evidence="1">The sequence shown here is derived from an EMBL/GenBank/DDBJ whole genome shotgun (WGS) entry which is preliminary data.</text>
</comment>
<proteinExistence type="predicted"/>